<dbReference type="PANTHER" id="PTHR42852:SF13">
    <property type="entry name" value="PROTEIN DIPZ"/>
    <property type="match status" value="1"/>
</dbReference>
<accession>A0A286A7B6</accession>
<name>A0A286A7B6_9SPHI</name>
<dbReference type="InterPro" id="IPR013766">
    <property type="entry name" value="Thioredoxin_domain"/>
</dbReference>
<dbReference type="AlphaFoldDB" id="A0A286A7B6"/>
<dbReference type="InterPro" id="IPR036249">
    <property type="entry name" value="Thioredoxin-like_sf"/>
</dbReference>
<gene>
    <name evidence="2" type="ORF">SAMN06297358_2654</name>
</gene>
<dbReference type="GO" id="GO:0016853">
    <property type="term" value="F:isomerase activity"/>
    <property type="evidence" value="ECO:0007669"/>
    <property type="project" value="UniProtKB-KW"/>
</dbReference>
<keyword evidence="2" id="KW-0413">Isomerase</keyword>
<sequence length="418" mass="48351">MLTFFSSSAQKIKPLTVGDQVPDIVLQKMLNHTDTSGKLSDFSGKAIIIDQWFIACVPCISAMPKLDSLQKEFGDVLQILPVTFEKKSAVKEFWRSNIIVTGIQMKQVVEDTLVRAYFPAISFPQQVWINKDRIVVAITDGKNTTKSNLIKLINGEKILLSVKSDEMDIEVRNALKPNMITRYEENKNKLLFYSYLSKYRKELAGWSFSKLDTAAKIVRVLNNNKTLLKLYDFAYANNSWEPRHLPTRMIRKDSCPYQTGTEEIVDTTSQFCYELMYSGYTTKGFSKYMISDLDKFFKIKSHEEFRDIECIVISPNGKGLKYRTTYQPNRKSYSTFSLKKLKRALVNDVPLFLVQRNLIQLVDDIPVLIECPGNDGKINFDVRWDLSNLDLMNKDLVKFDLKIERVFRKRKVIILEDI</sequence>
<evidence type="ECO:0000259" key="1">
    <source>
        <dbReference type="PROSITE" id="PS51352"/>
    </source>
</evidence>
<reference evidence="3" key="1">
    <citation type="submission" date="2017-09" db="EMBL/GenBank/DDBJ databases">
        <authorList>
            <person name="Varghese N."/>
            <person name="Submissions S."/>
        </authorList>
    </citation>
    <scope>NUCLEOTIDE SEQUENCE [LARGE SCALE GENOMIC DNA]</scope>
    <source>
        <strain evidence="3">CGMCC 1.12803</strain>
    </source>
</reference>
<protein>
    <submittedName>
        <fullName evidence="2">Thiol-disulfide isomerase or thioredoxin</fullName>
    </submittedName>
</protein>
<dbReference type="PANTHER" id="PTHR42852">
    <property type="entry name" value="THIOL:DISULFIDE INTERCHANGE PROTEIN DSBE"/>
    <property type="match status" value="1"/>
</dbReference>
<evidence type="ECO:0000313" key="3">
    <source>
        <dbReference type="Proteomes" id="UP000219281"/>
    </source>
</evidence>
<dbReference type="InterPro" id="IPR050553">
    <property type="entry name" value="Thioredoxin_ResA/DsbE_sf"/>
</dbReference>
<feature type="domain" description="Thioredoxin" evidence="1">
    <location>
        <begin position="15"/>
        <end position="158"/>
    </location>
</feature>
<dbReference type="EMBL" id="OCMT01000003">
    <property type="protein sequence ID" value="SOD17721.1"/>
    <property type="molecule type" value="Genomic_DNA"/>
</dbReference>
<evidence type="ECO:0000313" key="2">
    <source>
        <dbReference type="EMBL" id="SOD17721.1"/>
    </source>
</evidence>
<keyword evidence="3" id="KW-1185">Reference proteome</keyword>
<dbReference type="Proteomes" id="UP000219281">
    <property type="component" value="Unassembled WGS sequence"/>
</dbReference>
<dbReference type="RefSeq" id="WP_171047906.1">
    <property type="nucleotide sequence ID" value="NZ_OCMT01000003.1"/>
</dbReference>
<organism evidence="2 3">
    <name type="scientific">Pedobacter xixiisoli</name>
    <dbReference type="NCBI Taxonomy" id="1476464"/>
    <lineage>
        <taxon>Bacteria</taxon>
        <taxon>Pseudomonadati</taxon>
        <taxon>Bacteroidota</taxon>
        <taxon>Sphingobacteriia</taxon>
        <taxon>Sphingobacteriales</taxon>
        <taxon>Sphingobacteriaceae</taxon>
        <taxon>Pedobacter</taxon>
    </lineage>
</organism>
<proteinExistence type="predicted"/>
<dbReference type="SUPFAM" id="SSF52833">
    <property type="entry name" value="Thioredoxin-like"/>
    <property type="match status" value="1"/>
</dbReference>
<dbReference type="PROSITE" id="PS51352">
    <property type="entry name" value="THIOREDOXIN_2"/>
    <property type="match status" value="1"/>
</dbReference>
<dbReference type="Gene3D" id="3.40.30.10">
    <property type="entry name" value="Glutaredoxin"/>
    <property type="match status" value="1"/>
</dbReference>